<reference evidence="1 2" key="1">
    <citation type="journal article" date="2017" name="ISME J.">
        <title>Potential for microbial H2 and metal transformations associated with novel bacteria and archaea in deep terrestrial subsurface sediments.</title>
        <authorList>
            <person name="Hernsdorf A.W."/>
            <person name="Amano Y."/>
            <person name="Miyakawa K."/>
            <person name="Ise K."/>
            <person name="Suzuki Y."/>
            <person name="Anantharaman K."/>
            <person name="Probst A."/>
            <person name="Burstein D."/>
            <person name="Thomas B.C."/>
            <person name="Banfield J.F."/>
        </authorList>
    </citation>
    <scope>NUCLEOTIDE SEQUENCE [LARGE SCALE GENOMIC DNA]</scope>
    <source>
        <strain evidence="1">HGW-Wallbacteria-1</strain>
    </source>
</reference>
<name>A0A2N1PP13_9BACT</name>
<gene>
    <name evidence="1" type="ORF">CVV64_11250</name>
</gene>
<dbReference type="EMBL" id="PGXC01000008">
    <property type="protein sequence ID" value="PKK90087.1"/>
    <property type="molecule type" value="Genomic_DNA"/>
</dbReference>
<sequence>MYNQATPIIKAVSFLTGVLIILIIANTPGHCQAPPQSQSTMSTVTHDASWTGTFSQGSILSGNLTIGSYAANAEYPYTVNYTNSVASVYYGDRYSSTYYPPNGGNITRASVRLQWVTGTYYRYGYLYRGDNVLLRSGDNNYTTHIVDFADYSSAIGIKVRARWYYRTHYWNAWLNTVYVWEARQRYYTSATYDSKAIDRQASGKGYDWGMIWWNATTPGSTGCTVLVRSSDTTTFTSPWNTVSNYSNLNSLVGTRRYIQYRVYLTGPGQFLPDPTSTPTFNWIKINMYLDPAFQDPESHDNEFWYDTTASFNQPGADFNGGRVGTTGSGLKLNTYISEQEYTINYTNSTPSVNYGDYYSSTYYPPNGGTITRARVATRWQGGTYYRYSYLYSGTGTLLLSGDNTYSSHIVDFADFPASNGIRVRSRWRYYTYRYATYLYSVFVNESRHYTSGVYTSAPLNFGATGFSWAHVSWQDVITGPSQSVTVQFRAALDNTFTTDLLPWQNLPNNTNIAPMTGAGRPWVQFRITLNGTNQASPELDWMTVKYYTNQSPVLAITNVLKGSSPPSGSLPALPPDRWAPQDDGWHEMPPISGNPANDYLYATVASNTSPSGTQLFDILITDAESDPVSTTGWEVSANFTDDGDDTNDSWIPIPNTDMEWVDGQLTTVFKAPGATQIRWKNMETILAGTYGNIVFRCNATDKIHISDPATRSTAFFADFNSPPTIDALSFAILPNPAYTTDTLTLNTSASATDPDTAINLIHAEDDNNFLSYVTSWEVNGVPIAGITTPVLPSNYFVKGDIVTVKVYPYDGKEFGEPREKSIDIQNKPPVITSITLSPATPFTNDDLICTVVASDDDEFIWRETDFRSATVDNLDNGAPYDPVNCDGNVTTTDVDQDNEWELQLK</sequence>
<evidence type="ECO:0008006" key="3">
    <source>
        <dbReference type="Google" id="ProtNLM"/>
    </source>
</evidence>
<evidence type="ECO:0000313" key="2">
    <source>
        <dbReference type="Proteomes" id="UP000233256"/>
    </source>
</evidence>
<evidence type="ECO:0000313" key="1">
    <source>
        <dbReference type="EMBL" id="PKK90087.1"/>
    </source>
</evidence>
<proteinExistence type="predicted"/>
<organism evidence="1 2">
    <name type="scientific">Candidatus Wallbacteria bacterium HGW-Wallbacteria-1</name>
    <dbReference type="NCBI Taxonomy" id="2013854"/>
    <lineage>
        <taxon>Bacteria</taxon>
        <taxon>Candidatus Walliibacteriota</taxon>
    </lineage>
</organism>
<accession>A0A2N1PP13</accession>
<dbReference type="AlphaFoldDB" id="A0A2N1PP13"/>
<protein>
    <recommendedName>
        <fullName evidence="3">Ig-like domain-containing protein</fullName>
    </recommendedName>
</protein>
<dbReference type="Proteomes" id="UP000233256">
    <property type="component" value="Unassembled WGS sequence"/>
</dbReference>
<comment type="caution">
    <text evidence="1">The sequence shown here is derived from an EMBL/GenBank/DDBJ whole genome shotgun (WGS) entry which is preliminary data.</text>
</comment>